<keyword evidence="3" id="KW-0012">Acyltransferase</keyword>
<reference evidence="4" key="1">
    <citation type="journal article" date="2016" name="Nat. Genet.">
        <title>A high-quality carrot genome assembly provides new insights into carotenoid accumulation and asterid genome evolution.</title>
        <authorList>
            <person name="Iorizzo M."/>
            <person name="Ellison S."/>
            <person name="Senalik D."/>
            <person name="Zeng P."/>
            <person name="Satapoomin P."/>
            <person name="Huang J."/>
            <person name="Bowman M."/>
            <person name="Iovene M."/>
            <person name="Sanseverino W."/>
            <person name="Cavagnaro P."/>
            <person name="Yildiz M."/>
            <person name="Macko-Podgorni A."/>
            <person name="Moranska E."/>
            <person name="Grzebelus E."/>
            <person name="Grzebelus D."/>
            <person name="Ashrafi H."/>
            <person name="Zheng Z."/>
            <person name="Cheng S."/>
            <person name="Spooner D."/>
            <person name="Van Deynze A."/>
            <person name="Simon P."/>
        </authorList>
    </citation>
    <scope>NUCLEOTIDE SEQUENCE</scope>
    <source>
        <tissue evidence="4">Leaf</tissue>
    </source>
</reference>
<protein>
    <submittedName>
        <fullName evidence="4">Uncharacterized protein</fullName>
    </submittedName>
</protein>
<dbReference type="GO" id="GO:0016746">
    <property type="term" value="F:acyltransferase activity"/>
    <property type="evidence" value="ECO:0007669"/>
    <property type="project" value="UniProtKB-KW"/>
</dbReference>
<dbReference type="EMBL" id="CP093345">
    <property type="protein sequence ID" value="WOG93867.1"/>
    <property type="molecule type" value="Genomic_DNA"/>
</dbReference>
<keyword evidence="5" id="KW-1185">Reference proteome</keyword>
<sequence length="439" mass="48787">MTGGLLLASISRRQLHVISKSKCIVKPASPTPPKLKQYNLSSQDRMIRNLYMPIILFYPPQQLANTTLSKISSTLKSSLSQTLSIYYPFAGRLRSGSYIHCNDEGVDFIEARIGSPFSEALEKEAEKSEAGLGHLFRHESIWDEVSGEDPSLLLVQLNYFTGGGMAVAVSLSHRIGDACTLCTFITYWAHLTRHSGDHEKIGHLSPHFSQMPPYCEGDSVIPVSSLPKKFWITKEIVFRNSMIRNLKAKIGSSCQEKYTRNELVTALLYRSVVTVLAKQDSGVFATTVLAQAVNVRSIVDPPLPLSSVGNWFTINHIPTSTQSELMLNSLVERMRKGKMKIKGMKSLDGNEVMPILTDYRNRNCRVISFTSMCNFPIYDVMDFGWGKPAKVTIVDTPFVDCIVMMDTPSGDGIKAIVSLEEEAMGHFLGDTELLTCAPF</sequence>
<dbReference type="PANTHER" id="PTHR31623:SF118">
    <property type="entry name" value="BAHD ACYLTRANSFERASE"/>
    <property type="match status" value="1"/>
</dbReference>
<dbReference type="InterPro" id="IPR023213">
    <property type="entry name" value="CAT-like_dom_sf"/>
</dbReference>
<accession>A0A166BUE7</accession>
<dbReference type="KEGG" id="dcr:108212678"/>
<evidence type="ECO:0000313" key="4">
    <source>
        <dbReference type="EMBL" id="WOG93867.1"/>
    </source>
</evidence>
<evidence type="ECO:0000256" key="1">
    <source>
        <dbReference type="ARBA" id="ARBA00009861"/>
    </source>
</evidence>
<keyword evidence="2" id="KW-0808">Transferase</keyword>
<organism evidence="4 5">
    <name type="scientific">Daucus carota subsp. sativus</name>
    <name type="common">Carrot</name>
    <dbReference type="NCBI Taxonomy" id="79200"/>
    <lineage>
        <taxon>Eukaryota</taxon>
        <taxon>Viridiplantae</taxon>
        <taxon>Streptophyta</taxon>
        <taxon>Embryophyta</taxon>
        <taxon>Tracheophyta</taxon>
        <taxon>Spermatophyta</taxon>
        <taxon>Magnoliopsida</taxon>
        <taxon>eudicotyledons</taxon>
        <taxon>Gunneridae</taxon>
        <taxon>Pentapetalae</taxon>
        <taxon>asterids</taxon>
        <taxon>campanulids</taxon>
        <taxon>Apiales</taxon>
        <taxon>Apiaceae</taxon>
        <taxon>Apioideae</taxon>
        <taxon>Scandiceae</taxon>
        <taxon>Daucinae</taxon>
        <taxon>Daucus</taxon>
        <taxon>Daucus sect. Daucus</taxon>
    </lineage>
</organism>
<dbReference type="Gramene" id="KZN02888">
    <property type="protein sequence ID" value="KZN02888"/>
    <property type="gene ID" value="DCAR_011644"/>
</dbReference>
<evidence type="ECO:0000256" key="2">
    <source>
        <dbReference type="ARBA" id="ARBA00022679"/>
    </source>
</evidence>
<comment type="similarity">
    <text evidence="1">Belongs to the plant acyltransferase family.</text>
</comment>
<dbReference type="PANTHER" id="PTHR31623">
    <property type="entry name" value="F21J9.9"/>
    <property type="match status" value="1"/>
</dbReference>
<evidence type="ECO:0000256" key="3">
    <source>
        <dbReference type="ARBA" id="ARBA00023315"/>
    </source>
</evidence>
<name>A0A166BUE7_DAUCS</name>
<proteinExistence type="inferred from homology"/>
<evidence type="ECO:0000313" key="5">
    <source>
        <dbReference type="Proteomes" id="UP000077755"/>
    </source>
</evidence>
<dbReference type="Pfam" id="PF02458">
    <property type="entry name" value="Transferase"/>
    <property type="match status" value="1"/>
</dbReference>
<dbReference type="OMA" id="WAKLTRE"/>
<dbReference type="Proteomes" id="UP000077755">
    <property type="component" value="Chromosome 3"/>
</dbReference>
<gene>
    <name evidence="4" type="ORF">DCAR_0313155</name>
</gene>
<reference evidence="4" key="2">
    <citation type="submission" date="2022-03" db="EMBL/GenBank/DDBJ databases">
        <title>Draft title - Genomic analysis of global carrot germplasm unveils the trajectory of domestication and the origin of high carotenoid orange carrot.</title>
        <authorList>
            <person name="Iorizzo M."/>
            <person name="Ellison S."/>
            <person name="Senalik D."/>
            <person name="Macko-Podgorni A."/>
            <person name="Grzebelus D."/>
            <person name="Bostan H."/>
            <person name="Rolling W."/>
            <person name="Curaba J."/>
            <person name="Simon P."/>
        </authorList>
    </citation>
    <scope>NUCLEOTIDE SEQUENCE</scope>
    <source>
        <tissue evidence="4">Leaf</tissue>
    </source>
</reference>
<dbReference type="OrthoDB" id="444127at2759"/>
<dbReference type="Gene3D" id="3.30.559.10">
    <property type="entry name" value="Chloramphenicol acetyltransferase-like domain"/>
    <property type="match status" value="2"/>
</dbReference>
<dbReference type="AlphaFoldDB" id="A0A166BUE7"/>